<evidence type="ECO:0000256" key="2">
    <source>
        <dbReference type="ARBA" id="ARBA00022737"/>
    </source>
</evidence>
<dbReference type="GO" id="GO:0006508">
    <property type="term" value="P:proteolysis"/>
    <property type="evidence" value="ECO:0007669"/>
    <property type="project" value="InterPro"/>
</dbReference>
<evidence type="ECO:0000256" key="1">
    <source>
        <dbReference type="ARBA" id="ARBA00008853"/>
    </source>
</evidence>
<dbReference type="GO" id="GO:0004252">
    <property type="term" value="F:serine-type endopeptidase activity"/>
    <property type="evidence" value="ECO:0007669"/>
    <property type="project" value="InterPro"/>
</dbReference>
<sequence>MWPLWGNVISSVAFNPNATVEVAHEGSHTIGESPHWSRADNALYYVDIPNRSVHKHDPATGFPVAWVLAGVGVAFCGIAYIFDNDWMLWTGLEGTLTGLDYLTLGAVGFLWVANFGGSQLIRINPHNGHINYRLRLPVPAVTSCTFGGPNLDTMYITTASPLESTSDAEAQKNCKLNFGDNNWARGCEFPGNDFKILQIPGEHCGQACADDARCTHFTWNTYKGGTCFLKEGQASDIVCNNDTSFVCGQIVLKNCKPNFGDKNWTFQCDFPGNDIRNVKVKASECGQACFDDINCTHFAWNKDNGCWLKDTRKLFSDAVCTKGKLDICGCVRDCEEAGKEWEDCKPRFGDRNWAVRCEFPAAVTNPLFPSDSSLQKLAWNHEFQKSNDGLDIEILLDFGNGSKAYRIGYYQNDIPQASCMTPGTEIQGQCRFLAHCVLEGFHSDFDEFLQHARVCEDGTSDLLICCPDLEPSSTVKPVLNCTVINHGQPECGAEPLQKLLVPRVTNGTVALPGGWPWMAALISDGKFRCGGSLVTSQHVLTAAHCVL</sequence>
<dbReference type="AlphaFoldDB" id="A0A7R8W2U3"/>
<dbReference type="OrthoDB" id="7215686at2759"/>
<keyword evidence="3" id="KW-1015">Disulfide bond</keyword>
<dbReference type="InterPro" id="IPR000177">
    <property type="entry name" value="Apple"/>
</dbReference>
<dbReference type="GO" id="GO:0005509">
    <property type="term" value="F:calcium ion binding"/>
    <property type="evidence" value="ECO:0007669"/>
    <property type="project" value="TreeGrafter"/>
</dbReference>
<dbReference type="GO" id="GO:0019853">
    <property type="term" value="P:L-ascorbic acid biosynthetic process"/>
    <property type="evidence" value="ECO:0007669"/>
    <property type="project" value="TreeGrafter"/>
</dbReference>
<dbReference type="Gene3D" id="2.120.10.30">
    <property type="entry name" value="TolB, C-terminal domain"/>
    <property type="match status" value="2"/>
</dbReference>
<dbReference type="Pfam" id="PF08450">
    <property type="entry name" value="SGL"/>
    <property type="match status" value="1"/>
</dbReference>
<feature type="non-terminal residue" evidence="4">
    <location>
        <position position="547"/>
    </location>
</feature>
<comment type="similarity">
    <text evidence="1">Belongs to the SMP-30/CGR1 family.</text>
</comment>
<keyword evidence="2" id="KW-0677">Repeat</keyword>
<dbReference type="Pfam" id="PF14295">
    <property type="entry name" value="PAN_4"/>
    <property type="match status" value="2"/>
</dbReference>
<dbReference type="SUPFAM" id="SSF50494">
    <property type="entry name" value="Trypsin-like serine proteases"/>
    <property type="match status" value="1"/>
</dbReference>
<dbReference type="PROSITE" id="PS00134">
    <property type="entry name" value="TRYPSIN_HIS"/>
    <property type="match status" value="1"/>
</dbReference>
<dbReference type="EMBL" id="OB660252">
    <property type="protein sequence ID" value="CAD7223780.1"/>
    <property type="molecule type" value="Genomic_DNA"/>
</dbReference>
<dbReference type="Pfam" id="PF00089">
    <property type="entry name" value="Trypsin"/>
    <property type="match status" value="1"/>
</dbReference>
<dbReference type="SUPFAM" id="SSF63829">
    <property type="entry name" value="Calcium-dependent phosphotriesterase"/>
    <property type="match status" value="1"/>
</dbReference>
<evidence type="ECO:0000313" key="4">
    <source>
        <dbReference type="EMBL" id="CAD7223780.1"/>
    </source>
</evidence>
<dbReference type="InterPro" id="IPR043504">
    <property type="entry name" value="Peptidase_S1_PA_chymotrypsin"/>
</dbReference>
<dbReference type="InterPro" id="IPR009003">
    <property type="entry name" value="Peptidase_S1_PA"/>
</dbReference>
<dbReference type="InterPro" id="IPR013658">
    <property type="entry name" value="SGL"/>
</dbReference>
<dbReference type="GO" id="GO:0005576">
    <property type="term" value="C:extracellular region"/>
    <property type="evidence" value="ECO:0007669"/>
    <property type="project" value="InterPro"/>
</dbReference>
<dbReference type="InterPro" id="IPR011042">
    <property type="entry name" value="6-blade_b-propeller_TolB-like"/>
</dbReference>
<dbReference type="SMART" id="SM00223">
    <property type="entry name" value="APPLE"/>
    <property type="match status" value="2"/>
</dbReference>
<dbReference type="InterPro" id="IPR018114">
    <property type="entry name" value="TRYPSIN_HIS"/>
</dbReference>
<dbReference type="InterPro" id="IPR003609">
    <property type="entry name" value="Pan_app"/>
</dbReference>
<dbReference type="PANTHER" id="PTHR10907:SF47">
    <property type="entry name" value="REGUCALCIN"/>
    <property type="match status" value="1"/>
</dbReference>
<dbReference type="Gene3D" id="3.50.4.10">
    <property type="entry name" value="Hepatocyte Growth Factor"/>
    <property type="match status" value="2"/>
</dbReference>
<gene>
    <name evidence="4" type="ORF">CTOB1V02_LOCUS1759</name>
</gene>
<evidence type="ECO:0000256" key="3">
    <source>
        <dbReference type="ARBA" id="ARBA00023157"/>
    </source>
</evidence>
<protein>
    <submittedName>
        <fullName evidence="4">Uncharacterized protein</fullName>
    </submittedName>
</protein>
<dbReference type="Gene3D" id="2.40.10.10">
    <property type="entry name" value="Trypsin-like serine proteases"/>
    <property type="match status" value="1"/>
</dbReference>
<reference evidence="4" key="1">
    <citation type="submission" date="2020-11" db="EMBL/GenBank/DDBJ databases">
        <authorList>
            <person name="Tran Van P."/>
        </authorList>
    </citation>
    <scope>NUCLEOTIDE SEQUENCE</scope>
</reference>
<dbReference type="InterPro" id="IPR001254">
    <property type="entry name" value="Trypsin_dom"/>
</dbReference>
<proteinExistence type="inferred from homology"/>
<name>A0A7R8W2U3_9CRUS</name>
<dbReference type="PANTHER" id="PTHR10907">
    <property type="entry name" value="REGUCALCIN"/>
    <property type="match status" value="1"/>
</dbReference>
<dbReference type="GO" id="GO:0004341">
    <property type="term" value="F:gluconolactonase activity"/>
    <property type="evidence" value="ECO:0007669"/>
    <property type="project" value="TreeGrafter"/>
</dbReference>
<organism evidence="4">
    <name type="scientific">Cyprideis torosa</name>
    <dbReference type="NCBI Taxonomy" id="163714"/>
    <lineage>
        <taxon>Eukaryota</taxon>
        <taxon>Metazoa</taxon>
        <taxon>Ecdysozoa</taxon>
        <taxon>Arthropoda</taxon>
        <taxon>Crustacea</taxon>
        <taxon>Oligostraca</taxon>
        <taxon>Ostracoda</taxon>
        <taxon>Podocopa</taxon>
        <taxon>Podocopida</taxon>
        <taxon>Cytherocopina</taxon>
        <taxon>Cytheroidea</taxon>
        <taxon>Cytherideidae</taxon>
        <taxon>Cyprideis</taxon>
    </lineage>
</organism>
<accession>A0A7R8W2U3</accession>